<dbReference type="EMBL" id="CP119878">
    <property type="protein sequence ID" value="WFD34322.1"/>
    <property type="molecule type" value="Genomic_DNA"/>
</dbReference>
<evidence type="ECO:0000256" key="3">
    <source>
        <dbReference type="ARBA" id="ARBA00018116"/>
    </source>
</evidence>
<comment type="subunit">
    <text evidence="11">Component of the mitochondrial contact site and cristae organizing system (MICOS) complex.</text>
</comment>
<evidence type="ECO:0000313" key="15">
    <source>
        <dbReference type="Proteomes" id="UP001219933"/>
    </source>
</evidence>
<feature type="coiled-coil region" evidence="12">
    <location>
        <begin position="318"/>
        <end position="364"/>
    </location>
</feature>
<keyword evidence="8 11" id="KW-0496">Mitochondrion</keyword>
<evidence type="ECO:0000313" key="14">
    <source>
        <dbReference type="EMBL" id="WFD34322.1"/>
    </source>
</evidence>
<evidence type="ECO:0000256" key="2">
    <source>
        <dbReference type="ARBA" id="ARBA00010877"/>
    </source>
</evidence>
<accession>A0AAF0ETL9</accession>
<keyword evidence="15" id="KW-1185">Reference proteome</keyword>
<sequence length="654" mass="71530">MNRAAALPLLSRRLGASRPAAAAAAVRNYSVQAPKPRRSAFGRLVTYTLVGGTLFYAGSVPLAAVNDDYRDFFAERVPGGDSILQVSDTRSIRDSVRDMHVDDYVRSTANALRSGFSRARSLVEENTQVQQTREQVEKRAAELQDKVRAQLEELRSLAGDEAHVLEDQIKSLRESSSSWLEQAVELSEKSLAQVRAKAAEVAADVQESVSNAVPIVPAPKRVEPAAPAAPVFDELPVLHEAPNGYATGPRERKLQAPAEPSGHLRTDPGAPRLPLLAPSLKSLAGSEPIVAQLASTIDDLATFVRETPSGGAVARGVLEEAQADLKKLVERLDAIKQKDARTLELQLAKQARDYEAELEKFAAEAAGNLEKHDADWEARFKELQNKQVSEFKGRLAKELEVQSALINERLREEVVARGIELQRRWTQEIHAKVEQERAGRLARLDELAKELSSLQEVSLANSTELDVNNGILAVSAALRALRTAIDESPANIRRTFTKELDTLRSARGTHDDQVAGAALDVLVNSKVAETGVESIPTLTEWFTLRLAPRLRSVALLPEYGAGVLSYMVSAAAAPVLAVRRGPVEGDDVQSTVARAEWYLEQRNLDAAAREINQLRGWAKILAADWLAAARRRLETDQALELVDTTNSFNALLRT</sequence>
<evidence type="ECO:0000256" key="1">
    <source>
        <dbReference type="ARBA" id="ARBA00004434"/>
    </source>
</evidence>
<dbReference type="GO" id="GO:0042407">
    <property type="term" value="P:cristae formation"/>
    <property type="evidence" value="ECO:0007669"/>
    <property type="project" value="TreeGrafter"/>
</dbReference>
<feature type="region of interest" description="Disordered" evidence="13">
    <location>
        <begin position="241"/>
        <end position="273"/>
    </location>
</feature>
<dbReference type="GO" id="GO:0061617">
    <property type="term" value="C:MICOS complex"/>
    <property type="evidence" value="ECO:0007669"/>
    <property type="project" value="TreeGrafter"/>
</dbReference>
<proteinExistence type="inferred from homology"/>
<feature type="coiled-coil region" evidence="12">
    <location>
        <begin position="119"/>
        <end position="160"/>
    </location>
</feature>
<dbReference type="Proteomes" id="UP001219933">
    <property type="component" value="Chromosome 2"/>
</dbReference>
<protein>
    <recommendedName>
        <fullName evidence="3 11">MICOS complex subunit MIC60</fullName>
    </recommendedName>
    <alternativeName>
        <fullName evidence="11">Mitofilin</fullName>
    </alternativeName>
</protein>
<dbReference type="PANTHER" id="PTHR15415:SF7">
    <property type="entry name" value="MICOS COMPLEX SUBUNIT MIC60"/>
    <property type="match status" value="1"/>
</dbReference>
<evidence type="ECO:0000256" key="9">
    <source>
        <dbReference type="ARBA" id="ARBA00023136"/>
    </source>
</evidence>
<gene>
    <name evidence="14" type="primary">MIC60</name>
    <name evidence="14" type="ORF">MCUN1_001161</name>
</gene>
<evidence type="ECO:0000256" key="8">
    <source>
        <dbReference type="ARBA" id="ARBA00023128"/>
    </source>
</evidence>
<evidence type="ECO:0000256" key="12">
    <source>
        <dbReference type="SAM" id="Coils"/>
    </source>
</evidence>
<evidence type="ECO:0000256" key="10">
    <source>
        <dbReference type="ARBA" id="ARBA00025571"/>
    </source>
</evidence>
<evidence type="ECO:0000256" key="13">
    <source>
        <dbReference type="SAM" id="MobiDB-lite"/>
    </source>
</evidence>
<name>A0AAF0ETL9_9BASI</name>
<keyword evidence="4 11" id="KW-0812">Transmembrane</keyword>
<evidence type="ECO:0000256" key="6">
    <source>
        <dbReference type="ARBA" id="ARBA00022989"/>
    </source>
</evidence>
<keyword evidence="9" id="KW-0472">Membrane</keyword>
<keyword evidence="7 12" id="KW-0175">Coiled coil</keyword>
<dbReference type="InterPro" id="IPR019133">
    <property type="entry name" value="MIC60"/>
</dbReference>
<keyword evidence="5 11" id="KW-0999">Mitochondrion inner membrane</keyword>
<reference evidence="14" key="1">
    <citation type="submission" date="2023-03" db="EMBL/GenBank/DDBJ databases">
        <title>Mating type loci evolution in Malassezia.</title>
        <authorList>
            <person name="Coelho M.A."/>
        </authorList>
    </citation>
    <scope>NUCLEOTIDE SEQUENCE</scope>
    <source>
        <strain evidence="14">CBS 11721</strain>
    </source>
</reference>
<dbReference type="PANTHER" id="PTHR15415">
    <property type="entry name" value="MITOFILIN"/>
    <property type="match status" value="1"/>
</dbReference>
<comment type="function">
    <text evidence="10">Component of the MICOS complex, a large protein complex of the mitochondrial inner membrane that plays crucial roles in the maintenance of crista junctions, inner membrane architecture, and formation of contact sites to the outer membrane. Plays a role in keeping cristae membranes connected to the inner boundary membrane. Also promotes protein import via the mitochondrial intermembrane space assembly (MIA) pathway.</text>
</comment>
<dbReference type="AlphaFoldDB" id="A0AAF0ETL9"/>
<evidence type="ECO:0000256" key="4">
    <source>
        <dbReference type="ARBA" id="ARBA00022692"/>
    </source>
</evidence>
<keyword evidence="6" id="KW-1133">Transmembrane helix</keyword>
<dbReference type="Gene3D" id="1.20.120.20">
    <property type="entry name" value="Apolipoprotein"/>
    <property type="match status" value="1"/>
</dbReference>
<evidence type="ECO:0000256" key="5">
    <source>
        <dbReference type="ARBA" id="ARBA00022792"/>
    </source>
</evidence>
<comment type="similarity">
    <text evidence="2 11">Belongs to the MICOS complex subunit Mic60 family.</text>
</comment>
<organism evidence="14 15">
    <name type="scientific">Malassezia cuniculi</name>
    <dbReference type="NCBI Taxonomy" id="948313"/>
    <lineage>
        <taxon>Eukaryota</taxon>
        <taxon>Fungi</taxon>
        <taxon>Dikarya</taxon>
        <taxon>Basidiomycota</taxon>
        <taxon>Ustilaginomycotina</taxon>
        <taxon>Malasseziomycetes</taxon>
        <taxon>Malasseziales</taxon>
        <taxon>Malasseziaceae</taxon>
        <taxon>Malassezia</taxon>
    </lineage>
</organism>
<comment type="subcellular location">
    <subcellularLocation>
        <location evidence="1 11">Mitochondrion inner membrane</location>
        <topology evidence="1 11">Single-pass membrane protein</topology>
    </subcellularLocation>
</comment>
<evidence type="ECO:0000256" key="11">
    <source>
        <dbReference type="RuleBase" id="RU363000"/>
    </source>
</evidence>
<evidence type="ECO:0000256" key="7">
    <source>
        <dbReference type="ARBA" id="ARBA00023054"/>
    </source>
</evidence>
<dbReference type="Pfam" id="PF09731">
    <property type="entry name" value="Mitofilin"/>
    <property type="match status" value="1"/>
</dbReference>